<dbReference type="EMBL" id="KN817636">
    <property type="protein sequence ID" value="KJA15760.1"/>
    <property type="molecule type" value="Genomic_DNA"/>
</dbReference>
<proteinExistence type="predicted"/>
<feature type="transmembrane region" description="Helical" evidence="1">
    <location>
        <begin position="49"/>
        <end position="68"/>
    </location>
</feature>
<protein>
    <recommendedName>
        <fullName evidence="2">DUF6533 domain-containing protein</fullName>
    </recommendedName>
</protein>
<evidence type="ECO:0000259" key="2">
    <source>
        <dbReference type="Pfam" id="PF20151"/>
    </source>
</evidence>
<evidence type="ECO:0000256" key="1">
    <source>
        <dbReference type="SAM" id="Phobius"/>
    </source>
</evidence>
<feature type="transmembrane region" description="Helical" evidence="1">
    <location>
        <begin position="88"/>
        <end position="109"/>
    </location>
</feature>
<name>A0A0D2P5R8_HYPSF</name>
<dbReference type="Proteomes" id="UP000054270">
    <property type="component" value="Unassembled WGS sequence"/>
</dbReference>
<keyword evidence="4" id="KW-1185">Reference proteome</keyword>
<evidence type="ECO:0000313" key="3">
    <source>
        <dbReference type="EMBL" id="KJA15760.1"/>
    </source>
</evidence>
<gene>
    <name evidence="3" type="ORF">HYPSUDRAFT_338095</name>
</gene>
<dbReference type="InterPro" id="IPR045340">
    <property type="entry name" value="DUF6533"/>
</dbReference>
<dbReference type="OrthoDB" id="3020506at2759"/>
<dbReference type="STRING" id="945553.A0A0D2P5R8"/>
<feature type="transmembrane region" description="Helical" evidence="1">
    <location>
        <begin position="242"/>
        <end position="265"/>
    </location>
</feature>
<feature type="transmembrane region" description="Helical" evidence="1">
    <location>
        <begin position="162"/>
        <end position="181"/>
    </location>
</feature>
<keyword evidence="1" id="KW-0812">Transmembrane</keyword>
<keyword evidence="1" id="KW-0472">Membrane</keyword>
<feature type="transmembrane region" description="Helical" evidence="1">
    <location>
        <begin position="202"/>
        <end position="222"/>
    </location>
</feature>
<sequence length="290" mass="32896">MSSGDSRYLARVAGGIAVGALAAQVWDHILNMGDEVKYLWRGKLNLVKVLYFSVRYFILGVQIITQVMSFELEAAHHGFWGQCKTLRIIRITSGMLSAMVLQMILLIRVRALYYESRLARYFLSILYHVVVASQLAGITILIQDLKSSSNCDLHPRAQFFGLILFGIGGGVFQIMNVGMTVTKLAFRKPRTPLMAILLREAVYTFMALSSLISAQLVNQAFNKDKHLQRAFFAYVVFKGLKWLAMLTTTPTISSSWYLASISIGVRHRHRHYLINTQIHFSFPHRGRNFS</sequence>
<feature type="domain" description="DUF6533" evidence="2">
    <location>
        <begin position="17"/>
        <end position="59"/>
    </location>
</feature>
<feature type="transmembrane region" description="Helical" evidence="1">
    <location>
        <begin position="121"/>
        <end position="142"/>
    </location>
</feature>
<organism evidence="3 4">
    <name type="scientific">Hypholoma sublateritium (strain FD-334 SS-4)</name>
    <dbReference type="NCBI Taxonomy" id="945553"/>
    <lineage>
        <taxon>Eukaryota</taxon>
        <taxon>Fungi</taxon>
        <taxon>Dikarya</taxon>
        <taxon>Basidiomycota</taxon>
        <taxon>Agaricomycotina</taxon>
        <taxon>Agaricomycetes</taxon>
        <taxon>Agaricomycetidae</taxon>
        <taxon>Agaricales</taxon>
        <taxon>Agaricineae</taxon>
        <taxon>Strophariaceae</taxon>
        <taxon>Hypholoma</taxon>
    </lineage>
</organism>
<evidence type="ECO:0000313" key="4">
    <source>
        <dbReference type="Proteomes" id="UP000054270"/>
    </source>
</evidence>
<keyword evidence="1" id="KW-1133">Transmembrane helix</keyword>
<reference evidence="4" key="1">
    <citation type="submission" date="2014-04" db="EMBL/GenBank/DDBJ databases">
        <title>Evolutionary Origins and Diversification of the Mycorrhizal Mutualists.</title>
        <authorList>
            <consortium name="DOE Joint Genome Institute"/>
            <consortium name="Mycorrhizal Genomics Consortium"/>
            <person name="Kohler A."/>
            <person name="Kuo A."/>
            <person name="Nagy L.G."/>
            <person name="Floudas D."/>
            <person name="Copeland A."/>
            <person name="Barry K.W."/>
            <person name="Cichocki N."/>
            <person name="Veneault-Fourrey C."/>
            <person name="LaButti K."/>
            <person name="Lindquist E.A."/>
            <person name="Lipzen A."/>
            <person name="Lundell T."/>
            <person name="Morin E."/>
            <person name="Murat C."/>
            <person name="Riley R."/>
            <person name="Ohm R."/>
            <person name="Sun H."/>
            <person name="Tunlid A."/>
            <person name="Henrissat B."/>
            <person name="Grigoriev I.V."/>
            <person name="Hibbett D.S."/>
            <person name="Martin F."/>
        </authorList>
    </citation>
    <scope>NUCLEOTIDE SEQUENCE [LARGE SCALE GENOMIC DNA]</scope>
    <source>
        <strain evidence="4">FD-334 SS-4</strain>
    </source>
</reference>
<dbReference type="AlphaFoldDB" id="A0A0D2P5R8"/>
<dbReference type="Pfam" id="PF20151">
    <property type="entry name" value="DUF6533"/>
    <property type="match status" value="1"/>
</dbReference>
<accession>A0A0D2P5R8</accession>